<feature type="compositionally biased region" description="Pro residues" evidence="3">
    <location>
        <begin position="214"/>
        <end position="225"/>
    </location>
</feature>
<feature type="compositionally biased region" description="Basic and acidic residues" evidence="3">
    <location>
        <begin position="14"/>
        <end position="24"/>
    </location>
</feature>
<feature type="region of interest" description="Disordered" evidence="3">
    <location>
        <begin position="1"/>
        <end position="96"/>
    </location>
</feature>
<dbReference type="PANTHER" id="PTHR48407">
    <property type="entry name" value="CRANIOFACIAL DEVELOPMENT PROTEIN 1"/>
    <property type="match status" value="1"/>
</dbReference>
<dbReference type="EMBL" id="JAAAHW010009368">
    <property type="protein sequence ID" value="KAF9942264.1"/>
    <property type="molecule type" value="Genomic_DNA"/>
</dbReference>
<comment type="similarity">
    <text evidence="1">Belongs to the SWC5 family.</text>
</comment>
<evidence type="ECO:0000256" key="3">
    <source>
        <dbReference type="SAM" id="MobiDB-lite"/>
    </source>
</evidence>
<comment type="caution">
    <text evidence="5">The sequence shown here is derived from an EMBL/GenBank/DDBJ whole genome shotgun (WGS) entry which is preliminary data.</text>
</comment>
<evidence type="ECO:0000256" key="2">
    <source>
        <dbReference type="ARBA" id="ARBA00019138"/>
    </source>
</evidence>
<protein>
    <recommendedName>
        <fullName evidence="2">SWR1-complex protein 5</fullName>
    </recommendedName>
</protein>
<feature type="domain" description="BCNT-C" evidence="4">
    <location>
        <begin position="304"/>
        <end position="381"/>
    </location>
</feature>
<evidence type="ECO:0000259" key="4">
    <source>
        <dbReference type="PROSITE" id="PS51279"/>
    </source>
</evidence>
<dbReference type="OrthoDB" id="445677at2759"/>
<keyword evidence="6" id="KW-1185">Reference proteome</keyword>
<feature type="compositionally biased region" description="Low complexity" evidence="3">
    <location>
        <begin position="260"/>
        <end position="295"/>
    </location>
</feature>
<feature type="compositionally biased region" description="Low complexity" evidence="3">
    <location>
        <begin position="226"/>
        <end position="245"/>
    </location>
</feature>
<evidence type="ECO:0000313" key="6">
    <source>
        <dbReference type="Proteomes" id="UP000749646"/>
    </source>
</evidence>
<reference evidence="5" key="1">
    <citation type="journal article" date="2020" name="Fungal Divers.">
        <title>Resolving the Mortierellaceae phylogeny through synthesis of multi-gene phylogenetics and phylogenomics.</title>
        <authorList>
            <person name="Vandepol N."/>
            <person name="Liber J."/>
            <person name="Desiro A."/>
            <person name="Na H."/>
            <person name="Kennedy M."/>
            <person name="Barry K."/>
            <person name="Grigoriev I.V."/>
            <person name="Miller A.N."/>
            <person name="O'Donnell K."/>
            <person name="Stajich J.E."/>
            <person name="Bonito G."/>
        </authorList>
    </citation>
    <scope>NUCLEOTIDE SEQUENCE</scope>
    <source>
        <strain evidence="5">MES-2147</strain>
    </source>
</reference>
<dbReference type="Proteomes" id="UP000749646">
    <property type="component" value="Unassembled WGS sequence"/>
</dbReference>
<sequence length="381" mass="40848">MTKIATKNPPPKTQDLKSDSDSNKADLQSDGEDLHSDDDSGDERVESIDFAEDGLNTTRSGKRRRPKALSSTHDSTTTTTTTAADQAMESSRKKSKLDSLWADFNAPLDKSTSRAELLATEAAAAAITRGFGLGGSKLASESKMVTITTTYDFAGETVTVTKDVPENSKEAMNALKKTKKTGEKSQSLAARTAGALAAPTTTTTTTTLSSSSSSPPPPPPPPESPPESSSLSPSAATTPATPSTPIQDSTLSTTLDPITEEVSTPSSSSITVSTTISNITTSATTSPTSTSTDPSMGKEPIRYVRRKSPLDELATIYGVKKPPKLNTLEKSKLDWKTFVGKEGIEDELKHHNKDGYMEKVAFLQRTDEHRDKEYQRLKKRK</sequence>
<dbReference type="InterPro" id="IPR027124">
    <property type="entry name" value="Swc5/CFDP1/2"/>
</dbReference>
<organism evidence="5 6">
    <name type="scientific">Modicella reniformis</name>
    <dbReference type="NCBI Taxonomy" id="1440133"/>
    <lineage>
        <taxon>Eukaryota</taxon>
        <taxon>Fungi</taxon>
        <taxon>Fungi incertae sedis</taxon>
        <taxon>Mucoromycota</taxon>
        <taxon>Mortierellomycotina</taxon>
        <taxon>Mortierellomycetes</taxon>
        <taxon>Mortierellales</taxon>
        <taxon>Mortierellaceae</taxon>
        <taxon>Modicella</taxon>
    </lineage>
</organism>
<dbReference type="AlphaFoldDB" id="A0A9P6INX3"/>
<dbReference type="PROSITE" id="PS51279">
    <property type="entry name" value="BCNT_C"/>
    <property type="match status" value="1"/>
</dbReference>
<accession>A0A9P6INX3</accession>
<evidence type="ECO:0000313" key="5">
    <source>
        <dbReference type="EMBL" id="KAF9942264.1"/>
    </source>
</evidence>
<feature type="compositionally biased region" description="Basic and acidic residues" evidence="3">
    <location>
        <begin position="32"/>
        <end position="47"/>
    </location>
</feature>
<gene>
    <name evidence="5" type="primary">CFDP1</name>
    <name evidence="5" type="ORF">BGZ65_006499</name>
</gene>
<dbReference type="GO" id="GO:0000812">
    <property type="term" value="C:Swr1 complex"/>
    <property type="evidence" value="ECO:0007669"/>
    <property type="project" value="TreeGrafter"/>
</dbReference>
<evidence type="ECO:0000256" key="1">
    <source>
        <dbReference type="ARBA" id="ARBA00010465"/>
    </source>
</evidence>
<dbReference type="Pfam" id="PF07572">
    <property type="entry name" value="BCNT"/>
    <property type="match status" value="1"/>
</dbReference>
<dbReference type="PANTHER" id="PTHR48407:SF1">
    <property type="entry name" value="CRANIOFACIAL DEVELOPMENT PROTEIN 1"/>
    <property type="match status" value="1"/>
</dbReference>
<feature type="compositionally biased region" description="Low complexity" evidence="3">
    <location>
        <begin position="187"/>
        <end position="213"/>
    </location>
</feature>
<dbReference type="InterPro" id="IPR011421">
    <property type="entry name" value="BCNT-C"/>
</dbReference>
<name>A0A9P6INX3_9FUNG</name>
<feature type="compositionally biased region" description="Polar residues" evidence="3">
    <location>
        <begin position="246"/>
        <end position="256"/>
    </location>
</feature>
<feature type="region of interest" description="Disordered" evidence="3">
    <location>
        <begin position="163"/>
        <end position="306"/>
    </location>
</feature>
<proteinExistence type="inferred from homology"/>